<dbReference type="InterPro" id="IPR036388">
    <property type="entry name" value="WH-like_DNA-bd_sf"/>
</dbReference>
<dbReference type="PATRIC" id="fig|1254432.3.peg.8381"/>
<dbReference type="SUPFAM" id="SSF46894">
    <property type="entry name" value="C-terminal effector domain of the bipartite response regulators"/>
    <property type="match status" value="1"/>
</dbReference>
<proteinExistence type="predicted"/>
<dbReference type="InterPro" id="IPR000792">
    <property type="entry name" value="Tscrpt_reg_LuxR_C"/>
</dbReference>
<evidence type="ECO:0000313" key="5">
    <source>
        <dbReference type="EMBL" id="AGP39606.1"/>
    </source>
</evidence>
<gene>
    <name evidence="5" type="ORF">SCE1572_37010</name>
</gene>
<dbReference type="PANTHER" id="PTHR43214">
    <property type="entry name" value="TWO-COMPONENT RESPONSE REGULATOR"/>
    <property type="match status" value="1"/>
</dbReference>
<organism evidence="5 6">
    <name type="scientific">Sorangium cellulosum So0157-2</name>
    <dbReference type="NCBI Taxonomy" id="1254432"/>
    <lineage>
        <taxon>Bacteria</taxon>
        <taxon>Pseudomonadati</taxon>
        <taxon>Myxococcota</taxon>
        <taxon>Polyangia</taxon>
        <taxon>Polyangiales</taxon>
        <taxon>Polyangiaceae</taxon>
        <taxon>Sorangium</taxon>
    </lineage>
</organism>
<dbReference type="AlphaFoldDB" id="S4Y575"/>
<protein>
    <recommendedName>
        <fullName evidence="4">HTH luxR-type domain-containing protein</fullName>
    </recommendedName>
</protein>
<dbReference type="GO" id="GO:0003677">
    <property type="term" value="F:DNA binding"/>
    <property type="evidence" value="ECO:0007669"/>
    <property type="project" value="UniProtKB-KW"/>
</dbReference>
<dbReference type="Pfam" id="PF00196">
    <property type="entry name" value="GerE"/>
    <property type="match status" value="1"/>
</dbReference>
<dbReference type="Proteomes" id="UP000014803">
    <property type="component" value="Chromosome"/>
</dbReference>
<dbReference type="InterPro" id="IPR016032">
    <property type="entry name" value="Sig_transdc_resp-reg_C-effctor"/>
</dbReference>
<evidence type="ECO:0000256" key="2">
    <source>
        <dbReference type="ARBA" id="ARBA00023125"/>
    </source>
</evidence>
<dbReference type="eggNOG" id="COG2197">
    <property type="taxonomic scope" value="Bacteria"/>
</dbReference>
<dbReference type="SMART" id="SM00421">
    <property type="entry name" value="HTH_LUXR"/>
    <property type="match status" value="1"/>
</dbReference>
<dbReference type="PROSITE" id="PS50043">
    <property type="entry name" value="HTH_LUXR_2"/>
    <property type="match status" value="1"/>
</dbReference>
<dbReference type="GO" id="GO:0006355">
    <property type="term" value="P:regulation of DNA-templated transcription"/>
    <property type="evidence" value="ECO:0007669"/>
    <property type="project" value="InterPro"/>
</dbReference>
<dbReference type="STRING" id="1254432.SCE1572_37010"/>
<reference evidence="5 6" key="1">
    <citation type="journal article" date="2013" name="Sci. Rep.">
        <title>Extraordinary expansion of a Sorangium cellulosum genome from an alkaline milieu.</title>
        <authorList>
            <person name="Han K."/>
            <person name="Li Z.F."/>
            <person name="Peng R."/>
            <person name="Zhu L.P."/>
            <person name="Zhou T."/>
            <person name="Wang L.G."/>
            <person name="Li S.G."/>
            <person name="Zhang X.B."/>
            <person name="Hu W."/>
            <person name="Wu Z.H."/>
            <person name="Qin N."/>
            <person name="Li Y.Z."/>
        </authorList>
    </citation>
    <scope>NUCLEOTIDE SEQUENCE [LARGE SCALE GENOMIC DNA]</scope>
    <source>
        <strain evidence="5 6">So0157-2</strain>
    </source>
</reference>
<keyword evidence="2" id="KW-0238">DNA-binding</keyword>
<evidence type="ECO:0000256" key="1">
    <source>
        <dbReference type="ARBA" id="ARBA00023015"/>
    </source>
</evidence>
<accession>S4Y575</accession>
<keyword evidence="1" id="KW-0805">Transcription regulation</keyword>
<evidence type="ECO:0000256" key="3">
    <source>
        <dbReference type="ARBA" id="ARBA00023163"/>
    </source>
</evidence>
<name>S4Y575_SORCE</name>
<keyword evidence="3" id="KW-0804">Transcription</keyword>
<dbReference type="HOGENOM" id="CLU_2939382_0_0_7"/>
<dbReference type="PANTHER" id="PTHR43214:SF41">
    <property type="entry name" value="NITRATE_NITRITE RESPONSE REGULATOR PROTEIN NARP"/>
    <property type="match status" value="1"/>
</dbReference>
<dbReference type="Gene3D" id="1.10.10.10">
    <property type="entry name" value="Winged helix-like DNA-binding domain superfamily/Winged helix DNA-binding domain"/>
    <property type="match status" value="1"/>
</dbReference>
<feature type="domain" description="HTH luxR-type" evidence="4">
    <location>
        <begin position="1"/>
        <end position="53"/>
    </location>
</feature>
<evidence type="ECO:0000259" key="4">
    <source>
        <dbReference type="PROSITE" id="PS50043"/>
    </source>
</evidence>
<evidence type="ECO:0000313" key="6">
    <source>
        <dbReference type="Proteomes" id="UP000014803"/>
    </source>
</evidence>
<dbReference type="EMBL" id="CP003969">
    <property type="protein sequence ID" value="AGP39606.1"/>
    <property type="molecule type" value="Genomic_DNA"/>
</dbReference>
<dbReference type="InterPro" id="IPR039420">
    <property type="entry name" value="WalR-like"/>
</dbReference>
<sequence>MVELLVGTGLSYKQIAAQLARSEGTVRTHTERIYRAFGVHSRLELIVAYRSLRDTRSGAA</sequence>
<dbReference type="KEGG" id="scu:SCE1572_37010"/>